<evidence type="ECO:0008006" key="3">
    <source>
        <dbReference type="Google" id="ProtNLM"/>
    </source>
</evidence>
<organism evidence="1 2">
    <name type="scientific">Ameca splendens</name>
    <dbReference type="NCBI Taxonomy" id="208324"/>
    <lineage>
        <taxon>Eukaryota</taxon>
        <taxon>Metazoa</taxon>
        <taxon>Chordata</taxon>
        <taxon>Craniata</taxon>
        <taxon>Vertebrata</taxon>
        <taxon>Euteleostomi</taxon>
        <taxon>Actinopterygii</taxon>
        <taxon>Neopterygii</taxon>
        <taxon>Teleostei</taxon>
        <taxon>Neoteleostei</taxon>
        <taxon>Acanthomorphata</taxon>
        <taxon>Ovalentaria</taxon>
        <taxon>Atherinomorphae</taxon>
        <taxon>Cyprinodontiformes</taxon>
        <taxon>Goodeidae</taxon>
        <taxon>Ameca</taxon>
    </lineage>
</organism>
<accession>A0ABV0ZNX7</accession>
<keyword evidence="2" id="KW-1185">Reference proteome</keyword>
<reference evidence="1 2" key="1">
    <citation type="submission" date="2021-06" db="EMBL/GenBank/DDBJ databases">
        <authorList>
            <person name="Palmer J.M."/>
        </authorList>
    </citation>
    <scope>NUCLEOTIDE SEQUENCE [LARGE SCALE GENOMIC DNA]</scope>
    <source>
        <strain evidence="1 2">AS_MEX2019</strain>
        <tissue evidence="1">Muscle</tissue>
    </source>
</reference>
<comment type="caution">
    <text evidence="1">The sequence shown here is derived from an EMBL/GenBank/DDBJ whole genome shotgun (WGS) entry which is preliminary data.</text>
</comment>
<dbReference type="EMBL" id="JAHRIP010067803">
    <property type="protein sequence ID" value="MEQ2307840.1"/>
    <property type="molecule type" value="Genomic_DNA"/>
</dbReference>
<dbReference type="Proteomes" id="UP001469553">
    <property type="component" value="Unassembled WGS sequence"/>
</dbReference>
<protein>
    <recommendedName>
        <fullName evidence="3">Secreted protein</fullName>
    </recommendedName>
</protein>
<sequence length="141" mass="15504">MYACLVNPLAASCCVQSLSFSFLCRYAFMSYFRGLRHTRSGCLYALLGVSEPPGRFVSVRSPGDRHATFITLSATCPDCSVCRSCRESAQAHPSQSPSLIHIGRIRPAKSAQVHLSSWQVGVKTREEANLYSISNIHFISS</sequence>
<proteinExistence type="predicted"/>
<gene>
    <name evidence="1" type="ORF">AMECASPLE_022248</name>
</gene>
<name>A0ABV0ZNX7_9TELE</name>
<evidence type="ECO:0000313" key="1">
    <source>
        <dbReference type="EMBL" id="MEQ2307840.1"/>
    </source>
</evidence>
<evidence type="ECO:0000313" key="2">
    <source>
        <dbReference type="Proteomes" id="UP001469553"/>
    </source>
</evidence>